<feature type="transmembrane region" description="Helical" evidence="1">
    <location>
        <begin position="87"/>
        <end position="104"/>
    </location>
</feature>
<protein>
    <submittedName>
        <fullName evidence="2">Uncharacterized protein</fullName>
    </submittedName>
</protein>
<dbReference type="Proteomes" id="UP000188318">
    <property type="component" value="Unassembled WGS sequence"/>
</dbReference>
<name>A0A1R3RPE6_ASPC5</name>
<sequence length="119" mass="13497">MVISKNLTMPVTHPFNDNGSGTAPIHNDNADEQRLAQMDHRQELERCSAVFGWIFTTASTNLIYAQSVTALVALYRNNFVVQPWMSFVVYEGFNIISCGIVMFGNRWMPTINEKCAMFN</sequence>
<evidence type="ECO:0000313" key="2">
    <source>
        <dbReference type="EMBL" id="OOF96351.1"/>
    </source>
</evidence>
<keyword evidence="1" id="KW-0812">Transmembrane</keyword>
<feature type="transmembrane region" description="Helical" evidence="1">
    <location>
        <begin position="50"/>
        <end position="75"/>
    </location>
</feature>
<keyword evidence="1" id="KW-1133">Transmembrane helix</keyword>
<evidence type="ECO:0000313" key="3">
    <source>
        <dbReference type="Proteomes" id="UP000188318"/>
    </source>
</evidence>
<organism evidence="2 3">
    <name type="scientific">Aspergillus carbonarius (strain ITEM 5010)</name>
    <dbReference type="NCBI Taxonomy" id="602072"/>
    <lineage>
        <taxon>Eukaryota</taxon>
        <taxon>Fungi</taxon>
        <taxon>Dikarya</taxon>
        <taxon>Ascomycota</taxon>
        <taxon>Pezizomycotina</taxon>
        <taxon>Eurotiomycetes</taxon>
        <taxon>Eurotiomycetidae</taxon>
        <taxon>Eurotiales</taxon>
        <taxon>Aspergillaceae</taxon>
        <taxon>Aspergillus</taxon>
        <taxon>Aspergillus subgen. Circumdati</taxon>
    </lineage>
</organism>
<keyword evidence="3" id="KW-1185">Reference proteome</keyword>
<keyword evidence="1" id="KW-0472">Membrane</keyword>
<dbReference type="EMBL" id="KV907498">
    <property type="protein sequence ID" value="OOF96351.1"/>
    <property type="molecule type" value="Genomic_DNA"/>
</dbReference>
<reference evidence="3" key="1">
    <citation type="journal article" date="2017" name="Genome Biol.">
        <title>Comparative genomics reveals high biological diversity and specific adaptations in the industrially and medically important fungal genus Aspergillus.</title>
        <authorList>
            <person name="de Vries R.P."/>
            <person name="Riley R."/>
            <person name="Wiebenga A."/>
            <person name="Aguilar-Osorio G."/>
            <person name="Amillis S."/>
            <person name="Uchima C.A."/>
            <person name="Anderluh G."/>
            <person name="Asadollahi M."/>
            <person name="Askin M."/>
            <person name="Barry K."/>
            <person name="Battaglia E."/>
            <person name="Bayram O."/>
            <person name="Benocci T."/>
            <person name="Braus-Stromeyer S.A."/>
            <person name="Caldana C."/>
            <person name="Canovas D."/>
            <person name="Cerqueira G.C."/>
            <person name="Chen F."/>
            <person name="Chen W."/>
            <person name="Choi C."/>
            <person name="Clum A."/>
            <person name="Dos Santos R.A."/>
            <person name="Damasio A.R."/>
            <person name="Diallinas G."/>
            <person name="Emri T."/>
            <person name="Fekete E."/>
            <person name="Flipphi M."/>
            <person name="Freyberg S."/>
            <person name="Gallo A."/>
            <person name="Gournas C."/>
            <person name="Habgood R."/>
            <person name="Hainaut M."/>
            <person name="Harispe M.L."/>
            <person name="Henrissat B."/>
            <person name="Hilden K.S."/>
            <person name="Hope R."/>
            <person name="Hossain A."/>
            <person name="Karabika E."/>
            <person name="Karaffa L."/>
            <person name="Karanyi Z."/>
            <person name="Krasevec N."/>
            <person name="Kuo A."/>
            <person name="Kusch H."/>
            <person name="LaButti K."/>
            <person name="Lagendijk E.L."/>
            <person name="Lapidus A."/>
            <person name="Levasseur A."/>
            <person name="Lindquist E."/>
            <person name="Lipzen A."/>
            <person name="Logrieco A.F."/>
            <person name="MacCabe A."/>
            <person name="Maekelae M.R."/>
            <person name="Malavazi I."/>
            <person name="Melin P."/>
            <person name="Meyer V."/>
            <person name="Mielnichuk N."/>
            <person name="Miskei M."/>
            <person name="Molnar A.P."/>
            <person name="Mule G."/>
            <person name="Ngan C.Y."/>
            <person name="Orejas M."/>
            <person name="Orosz E."/>
            <person name="Ouedraogo J.P."/>
            <person name="Overkamp K.M."/>
            <person name="Park H.-S."/>
            <person name="Perrone G."/>
            <person name="Piumi F."/>
            <person name="Punt P.J."/>
            <person name="Ram A.F."/>
            <person name="Ramon A."/>
            <person name="Rauscher S."/>
            <person name="Record E."/>
            <person name="Riano-Pachon D.M."/>
            <person name="Robert V."/>
            <person name="Roehrig J."/>
            <person name="Ruller R."/>
            <person name="Salamov A."/>
            <person name="Salih N.S."/>
            <person name="Samson R.A."/>
            <person name="Sandor E."/>
            <person name="Sanguinetti M."/>
            <person name="Schuetze T."/>
            <person name="Sepcic K."/>
            <person name="Shelest E."/>
            <person name="Sherlock G."/>
            <person name="Sophianopoulou V."/>
            <person name="Squina F.M."/>
            <person name="Sun H."/>
            <person name="Susca A."/>
            <person name="Todd R.B."/>
            <person name="Tsang A."/>
            <person name="Unkles S.E."/>
            <person name="van de Wiele N."/>
            <person name="van Rossen-Uffink D."/>
            <person name="Oliveira J.V."/>
            <person name="Vesth T.C."/>
            <person name="Visser J."/>
            <person name="Yu J.-H."/>
            <person name="Zhou M."/>
            <person name="Andersen M.R."/>
            <person name="Archer D.B."/>
            <person name="Baker S.E."/>
            <person name="Benoit I."/>
            <person name="Brakhage A.A."/>
            <person name="Braus G.H."/>
            <person name="Fischer R."/>
            <person name="Frisvad J.C."/>
            <person name="Goldman G.H."/>
            <person name="Houbraken J."/>
            <person name="Oakley B."/>
            <person name="Pocsi I."/>
            <person name="Scazzocchio C."/>
            <person name="Seiboth B."/>
            <person name="vanKuyk P.A."/>
            <person name="Wortman J."/>
            <person name="Dyer P.S."/>
            <person name="Grigoriev I.V."/>
        </authorList>
    </citation>
    <scope>NUCLEOTIDE SEQUENCE [LARGE SCALE GENOMIC DNA]</scope>
    <source>
        <strain evidence="3">ITEM 5010</strain>
    </source>
</reference>
<dbReference type="STRING" id="602072.A0A1R3RPE6"/>
<evidence type="ECO:0000256" key="1">
    <source>
        <dbReference type="SAM" id="Phobius"/>
    </source>
</evidence>
<accession>A0A1R3RPE6</accession>
<dbReference type="AlphaFoldDB" id="A0A1R3RPE6"/>
<gene>
    <name evidence="2" type="ORF">ASPCADRAFT_129448</name>
</gene>
<proteinExistence type="predicted"/>
<dbReference type="VEuPathDB" id="FungiDB:ASPCADRAFT_129448"/>